<protein>
    <submittedName>
        <fullName evidence="2">Envelope-like protein</fullName>
    </submittedName>
</protein>
<feature type="region of interest" description="Disordered" evidence="1">
    <location>
        <begin position="1"/>
        <end position="66"/>
    </location>
</feature>
<proteinExistence type="predicted"/>
<evidence type="ECO:0000256" key="1">
    <source>
        <dbReference type="SAM" id="MobiDB-lite"/>
    </source>
</evidence>
<name>A0A5D3BV58_CUCMM</name>
<evidence type="ECO:0000313" key="2">
    <source>
        <dbReference type="EMBL" id="TYK02868.1"/>
    </source>
</evidence>
<feature type="region of interest" description="Disordered" evidence="1">
    <location>
        <begin position="88"/>
        <end position="112"/>
    </location>
</feature>
<organism evidence="2 3">
    <name type="scientific">Cucumis melo var. makuwa</name>
    <name type="common">Oriental melon</name>
    <dbReference type="NCBI Taxonomy" id="1194695"/>
    <lineage>
        <taxon>Eukaryota</taxon>
        <taxon>Viridiplantae</taxon>
        <taxon>Streptophyta</taxon>
        <taxon>Embryophyta</taxon>
        <taxon>Tracheophyta</taxon>
        <taxon>Spermatophyta</taxon>
        <taxon>Magnoliopsida</taxon>
        <taxon>eudicotyledons</taxon>
        <taxon>Gunneridae</taxon>
        <taxon>Pentapetalae</taxon>
        <taxon>rosids</taxon>
        <taxon>fabids</taxon>
        <taxon>Cucurbitales</taxon>
        <taxon>Cucurbitaceae</taxon>
        <taxon>Benincaseae</taxon>
        <taxon>Cucumis</taxon>
    </lineage>
</organism>
<reference evidence="2 3" key="1">
    <citation type="submission" date="2019-08" db="EMBL/GenBank/DDBJ databases">
        <title>Draft genome sequences of two oriental melons (Cucumis melo L. var makuwa).</title>
        <authorList>
            <person name="Kwon S.-Y."/>
        </authorList>
    </citation>
    <scope>NUCLEOTIDE SEQUENCE [LARGE SCALE GENOMIC DNA]</scope>
    <source>
        <strain evidence="3">cv. Chang Bougi</strain>
        <tissue evidence="2">Leaf</tissue>
    </source>
</reference>
<gene>
    <name evidence="2" type="ORF">E5676_scaffold218G00750</name>
</gene>
<feature type="compositionally biased region" description="Basic residues" evidence="1">
    <location>
        <begin position="30"/>
        <end position="39"/>
    </location>
</feature>
<sequence length="263" mass="28649">MVNNRKGNYAAKSSEEVHEAPMSKSAMHGLRMRGRRFKKVGTGSAAKDAENAPSASETHISDMDSDDLDNVPLARLLKKSVFVPTPSLHHASNVEPSPSHHSSPVRSSVPDNVSHVEPALAPIDESITTEGRTDIHADEIPANDEDNVEPVNTVTHDNEILVNENVELDVHNDSRHEIQPIPEERISDEANFSDKHHSCLSVMSLIEKVSLSKTISNMVHTRGLKFKISLVVINDFLGNNVAPDCSPSIPSNEVLASILSRGT</sequence>
<feature type="compositionally biased region" description="Low complexity" evidence="1">
    <location>
        <begin position="96"/>
        <end position="110"/>
    </location>
</feature>
<evidence type="ECO:0000313" key="3">
    <source>
        <dbReference type="Proteomes" id="UP000321947"/>
    </source>
</evidence>
<comment type="caution">
    <text evidence="2">The sequence shown here is derived from an EMBL/GenBank/DDBJ whole genome shotgun (WGS) entry which is preliminary data.</text>
</comment>
<dbReference type="Proteomes" id="UP000321947">
    <property type="component" value="Unassembled WGS sequence"/>
</dbReference>
<dbReference type="AlphaFoldDB" id="A0A5D3BV58"/>
<dbReference type="EMBL" id="SSTD01015334">
    <property type="protein sequence ID" value="TYK02868.1"/>
    <property type="molecule type" value="Genomic_DNA"/>
</dbReference>
<accession>A0A5D3BV58</accession>